<evidence type="ECO:0000313" key="2">
    <source>
        <dbReference type="EMBL" id="KAF7639283.1"/>
    </source>
</evidence>
<dbReference type="AlphaFoldDB" id="A0A8T0A2M3"/>
<feature type="region of interest" description="Disordered" evidence="1">
    <location>
        <begin position="231"/>
        <end position="271"/>
    </location>
</feature>
<proteinExistence type="predicted"/>
<evidence type="ECO:0000256" key="1">
    <source>
        <dbReference type="SAM" id="MobiDB-lite"/>
    </source>
</evidence>
<accession>A0A8T0A2M3</accession>
<organism evidence="2 3">
    <name type="scientific">Meloidogyne graminicola</name>
    <dbReference type="NCBI Taxonomy" id="189291"/>
    <lineage>
        <taxon>Eukaryota</taxon>
        <taxon>Metazoa</taxon>
        <taxon>Ecdysozoa</taxon>
        <taxon>Nematoda</taxon>
        <taxon>Chromadorea</taxon>
        <taxon>Rhabditida</taxon>
        <taxon>Tylenchina</taxon>
        <taxon>Tylenchomorpha</taxon>
        <taxon>Tylenchoidea</taxon>
        <taxon>Meloidogynidae</taxon>
        <taxon>Meloidogyninae</taxon>
        <taxon>Meloidogyne</taxon>
    </lineage>
</organism>
<feature type="compositionally biased region" description="Polar residues" evidence="1">
    <location>
        <begin position="232"/>
        <end position="242"/>
    </location>
</feature>
<sequence>MSHLSPLPHYFFVPPTKSGLPRGLNRSSFLDTPILSGHGLDPVVELPVEDSAWTILGPYQQRAYRPQRPLPHPLYSTPQRHWALAGGHQPIVTTSGAFKPPHAAQRLRPTVYRESLLPYEREQFLDRSDKLVTGRYWKNQPQHDTMAEYQTGTTVHAAPNYTNQSSTVGFNAGYSSTLNQNTVPQYQQQQNNNNNNSNNINNQQFQQFTYKPQQQKQMEIKIPIQLIGPLPGQTNFGQTNKLNYSPSPSSPINSYIKQQSIIKQKNKKKNN</sequence>
<reference evidence="2" key="1">
    <citation type="journal article" date="2020" name="Ecol. Evol.">
        <title>Genome structure and content of the rice root-knot nematode (Meloidogyne graminicola).</title>
        <authorList>
            <person name="Phan N.T."/>
            <person name="Danchin E.G.J."/>
            <person name="Klopp C."/>
            <person name="Perfus-Barbeoch L."/>
            <person name="Kozlowski D.K."/>
            <person name="Koutsovoulos G.D."/>
            <person name="Lopez-Roques C."/>
            <person name="Bouchez O."/>
            <person name="Zahm M."/>
            <person name="Besnard G."/>
            <person name="Bellafiore S."/>
        </authorList>
    </citation>
    <scope>NUCLEOTIDE SEQUENCE</scope>
    <source>
        <strain evidence="2">VN-18</strain>
    </source>
</reference>
<keyword evidence="3" id="KW-1185">Reference proteome</keyword>
<dbReference type="OrthoDB" id="5900289at2759"/>
<gene>
    <name evidence="2" type="ORF">Mgra_00001244</name>
</gene>
<feature type="compositionally biased region" description="Low complexity" evidence="1">
    <location>
        <begin position="243"/>
        <end position="263"/>
    </location>
</feature>
<comment type="caution">
    <text evidence="2">The sequence shown here is derived from an EMBL/GenBank/DDBJ whole genome shotgun (WGS) entry which is preliminary data.</text>
</comment>
<dbReference type="Proteomes" id="UP000605970">
    <property type="component" value="Unassembled WGS sequence"/>
</dbReference>
<evidence type="ECO:0000313" key="3">
    <source>
        <dbReference type="Proteomes" id="UP000605970"/>
    </source>
</evidence>
<name>A0A8T0A2M3_9BILA</name>
<protein>
    <submittedName>
        <fullName evidence="2">Uncharacterized protein</fullName>
    </submittedName>
</protein>
<dbReference type="EMBL" id="JABEBT010000006">
    <property type="protein sequence ID" value="KAF7639283.1"/>
    <property type="molecule type" value="Genomic_DNA"/>
</dbReference>